<dbReference type="InterPro" id="IPR010174">
    <property type="entry name" value="Succinyl-DAP_deSuclase_DapE"/>
</dbReference>
<evidence type="ECO:0000313" key="8">
    <source>
        <dbReference type="Proteomes" id="UP000580839"/>
    </source>
</evidence>
<evidence type="ECO:0000259" key="6">
    <source>
        <dbReference type="Pfam" id="PF07687"/>
    </source>
</evidence>
<dbReference type="EMBL" id="JABFRW010000034">
    <property type="protein sequence ID" value="NOT33249.1"/>
    <property type="molecule type" value="Genomic_DNA"/>
</dbReference>
<name>A0A849SVQ5_UNCEI</name>
<dbReference type="PANTHER" id="PTHR43808:SF31">
    <property type="entry name" value="N-ACETYL-L-CITRULLINE DEACETYLASE"/>
    <property type="match status" value="1"/>
</dbReference>
<dbReference type="GO" id="GO:0009089">
    <property type="term" value="P:lysine biosynthetic process via diaminopimelate"/>
    <property type="evidence" value="ECO:0007669"/>
    <property type="project" value="UniProtKB-UniRule"/>
</dbReference>
<evidence type="ECO:0000256" key="5">
    <source>
        <dbReference type="NCBIfam" id="TIGR01900"/>
    </source>
</evidence>
<dbReference type="Pfam" id="PF07687">
    <property type="entry name" value="M20_dimer"/>
    <property type="match status" value="1"/>
</dbReference>
<keyword evidence="2" id="KW-0479">Metal-binding</keyword>
<dbReference type="NCBIfam" id="TIGR01900">
    <property type="entry name" value="dapE-gram_pos"/>
    <property type="match status" value="1"/>
</dbReference>
<dbReference type="PANTHER" id="PTHR43808">
    <property type="entry name" value="ACETYLORNITHINE DEACETYLASE"/>
    <property type="match status" value="1"/>
</dbReference>
<dbReference type="GO" id="GO:0009014">
    <property type="term" value="F:succinyl-diaminopimelate desuccinylase activity"/>
    <property type="evidence" value="ECO:0007669"/>
    <property type="project" value="UniProtKB-UniRule"/>
</dbReference>
<dbReference type="SUPFAM" id="SSF53187">
    <property type="entry name" value="Zn-dependent exopeptidases"/>
    <property type="match status" value="1"/>
</dbReference>
<dbReference type="AlphaFoldDB" id="A0A849SVQ5"/>
<dbReference type="Gene3D" id="3.30.70.360">
    <property type="match status" value="1"/>
</dbReference>
<dbReference type="InterPro" id="IPR001261">
    <property type="entry name" value="ArgE/DapE_CS"/>
</dbReference>
<dbReference type="PROSITE" id="PS00759">
    <property type="entry name" value="ARGE_DAPE_CPG2_2"/>
    <property type="match status" value="1"/>
</dbReference>
<dbReference type="InterPro" id="IPR011650">
    <property type="entry name" value="Peptidase_M20_dimer"/>
</dbReference>
<evidence type="ECO:0000256" key="4">
    <source>
        <dbReference type="ARBA" id="ARBA00022833"/>
    </source>
</evidence>
<keyword evidence="4" id="KW-0862">Zinc</keyword>
<dbReference type="Pfam" id="PF01546">
    <property type="entry name" value="Peptidase_M20"/>
    <property type="match status" value="1"/>
</dbReference>
<comment type="caution">
    <text evidence="7">The sequence shown here is derived from an EMBL/GenBank/DDBJ whole genome shotgun (WGS) entry which is preliminary data.</text>
</comment>
<protein>
    <recommendedName>
        <fullName evidence="5">Succinyl-diaminopimelate desuccinylase</fullName>
        <ecNumber evidence="5">3.5.1.18</ecNumber>
    </recommendedName>
</protein>
<keyword evidence="3 7" id="KW-0378">Hydrolase</keyword>
<evidence type="ECO:0000313" key="7">
    <source>
        <dbReference type="EMBL" id="NOT33249.1"/>
    </source>
</evidence>
<dbReference type="Proteomes" id="UP000580839">
    <property type="component" value="Unassembled WGS sequence"/>
</dbReference>
<evidence type="ECO:0000256" key="1">
    <source>
        <dbReference type="ARBA" id="ARBA00001947"/>
    </source>
</evidence>
<gene>
    <name evidence="7" type="primary">dapE</name>
    <name evidence="7" type="ORF">HOP12_03665</name>
</gene>
<dbReference type="EC" id="3.5.1.18" evidence="5"/>
<organism evidence="7 8">
    <name type="scientific">Eiseniibacteriota bacterium</name>
    <dbReference type="NCBI Taxonomy" id="2212470"/>
    <lineage>
        <taxon>Bacteria</taxon>
        <taxon>Candidatus Eiseniibacteriota</taxon>
    </lineage>
</organism>
<accession>A0A849SVQ5</accession>
<dbReference type="GO" id="GO:0046872">
    <property type="term" value="F:metal ion binding"/>
    <property type="evidence" value="ECO:0007669"/>
    <property type="project" value="UniProtKB-KW"/>
</dbReference>
<dbReference type="InterPro" id="IPR050072">
    <property type="entry name" value="Peptidase_M20A"/>
</dbReference>
<proteinExistence type="predicted"/>
<dbReference type="SUPFAM" id="SSF55031">
    <property type="entry name" value="Bacterial exopeptidase dimerisation domain"/>
    <property type="match status" value="1"/>
</dbReference>
<dbReference type="GO" id="GO:0008777">
    <property type="term" value="F:acetylornithine deacetylase activity"/>
    <property type="evidence" value="ECO:0007669"/>
    <property type="project" value="TreeGrafter"/>
</dbReference>
<evidence type="ECO:0000256" key="2">
    <source>
        <dbReference type="ARBA" id="ARBA00022723"/>
    </source>
</evidence>
<sequence>MITADSLAELLATLVNVPSVTGQEEALAALIAQRLGAVKRGEILRSGRSVVWRGPTAGRPLVVLAGHLDTVPPNGNAVARREGDKLFGLGTTDMKAGDAVMLALVETLDPARLRFDLAVVFYDGEEGPAAGNSLGRLLGEMPWLRDAALAILLEPTSNQVEVGCNGVLNAEVRVPGVAAHSARPWLGANAVERAADWLARITRFETTPHVVHGATYRETLQVTTLKAGRARNVVPDELVANLNYRFPPSMSVGEAERKVRALVPAEFGFEVVDRAEPGLVSLDHPEVAGFVKRFGAKVEAKQGWTDVARFTSAGIPAFNFGPGIPELCHQAGEYCEVPALERSYRWLAEFLSS</sequence>
<evidence type="ECO:0000256" key="3">
    <source>
        <dbReference type="ARBA" id="ARBA00022801"/>
    </source>
</evidence>
<dbReference type="Gene3D" id="3.40.630.10">
    <property type="entry name" value="Zn peptidases"/>
    <property type="match status" value="1"/>
</dbReference>
<comment type="cofactor">
    <cofactor evidence="1">
        <name>Zn(2+)</name>
        <dbReference type="ChEBI" id="CHEBI:29105"/>
    </cofactor>
</comment>
<dbReference type="InterPro" id="IPR002933">
    <property type="entry name" value="Peptidase_M20"/>
</dbReference>
<reference evidence="7 8" key="1">
    <citation type="submission" date="2020-04" db="EMBL/GenBank/DDBJ databases">
        <title>Metagenomic profiling of ammonia- and methane-oxidizing microorganisms in a Dutch drinking water treatment plant.</title>
        <authorList>
            <person name="Poghosyan L."/>
            <person name="Leucker S."/>
        </authorList>
    </citation>
    <scope>NUCLEOTIDE SEQUENCE [LARGE SCALE GENOMIC DNA]</scope>
    <source>
        <strain evidence="7">S-RSF-IL-03</strain>
    </source>
</reference>
<dbReference type="GO" id="GO:0006526">
    <property type="term" value="P:L-arginine biosynthetic process"/>
    <property type="evidence" value="ECO:0007669"/>
    <property type="project" value="TreeGrafter"/>
</dbReference>
<dbReference type="InterPro" id="IPR036264">
    <property type="entry name" value="Bact_exopeptidase_dim_dom"/>
</dbReference>
<feature type="domain" description="Peptidase M20 dimerisation" evidence="6">
    <location>
        <begin position="165"/>
        <end position="265"/>
    </location>
</feature>